<sequence>MKKVLFLFVVLCSFAASAQKVEIIEKKYYINGEQIPAFQLKQKMKQTDAVAYENFKTYTNRTSWGGFLLGFGCAMLVADAVKSLVSDESYPSAFSAVGAASLVASYPFLKGRKKKLNKAIDAYNNAVEKQTNQAAQSNFEVGVVSNSRGVGLQINF</sequence>
<keyword evidence="1" id="KW-1133">Transmembrane helix</keyword>
<proteinExistence type="predicted"/>
<name>A0ABY6M078_9FLAO</name>
<accession>A0ABY6M078</accession>
<evidence type="ECO:0000256" key="1">
    <source>
        <dbReference type="SAM" id="Phobius"/>
    </source>
</evidence>
<dbReference type="RefSeq" id="WP_264434154.1">
    <property type="nucleotide sequence ID" value="NZ_CP081495.1"/>
</dbReference>
<keyword evidence="1" id="KW-0472">Membrane</keyword>
<feature type="transmembrane region" description="Helical" evidence="1">
    <location>
        <begin position="90"/>
        <end position="109"/>
    </location>
</feature>
<keyword evidence="1" id="KW-0812">Transmembrane</keyword>
<feature type="signal peptide" evidence="2">
    <location>
        <begin position="1"/>
        <end position="18"/>
    </location>
</feature>
<evidence type="ECO:0000313" key="3">
    <source>
        <dbReference type="EMBL" id="UYW01682.1"/>
    </source>
</evidence>
<reference evidence="3" key="1">
    <citation type="submission" date="2021-08" db="EMBL/GenBank/DDBJ databases">
        <title>Flavobacterium sp. strain CC-SYL302.</title>
        <authorList>
            <person name="Lin S.-Y."/>
            <person name="Lee T.-H."/>
            <person name="Young C.-C."/>
        </authorList>
    </citation>
    <scope>NUCLEOTIDE SEQUENCE</scope>
    <source>
        <strain evidence="3">CC-SYL302</strain>
    </source>
</reference>
<dbReference type="Proteomes" id="UP001163328">
    <property type="component" value="Chromosome"/>
</dbReference>
<dbReference type="EMBL" id="CP081495">
    <property type="protein sequence ID" value="UYW01682.1"/>
    <property type="molecule type" value="Genomic_DNA"/>
</dbReference>
<evidence type="ECO:0000256" key="2">
    <source>
        <dbReference type="SAM" id="SignalP"/>
    </source>
</evidence>
<keyword evidence="4" id="KW-1185">Reference proteome</keyword>
<protein>
    <submittedName>
        <fullName evidence="3">Uncharacterized protein</fullName>
    </submittedName>
</protein>
<organism evidence="3 4">
    <name type="scientific">Flavobacterium agricola</name>
    <dbReference type="NCBI Taxonomy" id="2870839"/>
    <lineage>
        <taxon>Bacteria</taxon>
        <taxon>Pseudomonadati</taxon>
        <taxon>Bacteroidota</taxon>
        <taxon>Flavobacteriia</taxon>
        <taxon>Flavobacteriales</taxon>
        <taxon>Flavobacteriaceae</taxon>
        <taxon>Flavobacterium</taxon>
    </lineage>
</organism>
<feature type="chain" id="PRO_5045661758" evidence="2">
    <location>
        <begin position="19"/>
        <end position="156"/>
    </location>
</feature>
<keyword evidence="2" id="KW-0732">Signal</keyword>
<gene>
    <name evidence="3" type="ORF">K5I29_01785</name>
</gene>
<evidence type="ECO:0000313" key="4">
    <source>
        <dbReference type="Proteomes" id="UP001163328"/>
    </source>
</evidence>